<keyword evidence="1" id="KW-0472">Membrane</keyword>
<dbReference type="Proteomes" id="UP000886780">
    <property type="component" value="Unassembled WGS sequence"/>
</dbReference>
<accession>A0A9D1W3X6</accession>
<protein>
    <submittedName>
        <fullName evidence="2">Uncharacterized protein</fullName>
    </submittedName>
</protein>
<evidence type="ECO:0000313" key="2">
    <source>
        <dbReference type="EMBL" id="HIX52053.1"/>
    </source>
</evidence>
<feature type="transmembrane region" description="Helical" evidence="1">
    <location>
        <begin position="29"/>
        <end position="58"/>
    </location>
</feature>
<dbReference type="EMBL" id="DXEU01000079">
    <property type="protein sequence ID" value="HIX52053.1"/>
    <property type="molecule type" value="Genomic_DNA"/>
</dbReference>
<organism evidence="2 3">
    <name type="scientific">Candidatus Lachnoclostridium stercoripullorum</name>
    <dbReference type="NCBI Taxonomy" id="2838635"/>
    <lineage>
        <taxon>Bacteria</taxon>
        <taxon>Bacillati</taxon>
        <taxon>Bacillota</taxon>
        <taxon>Clostridia</taxon>
        <taxon>Lachnospirales</taxon>
        <taxon>Lachnospiraceae</taxon>
    </lineage>
</organism>
<dbReference type="AlphaFoldDB" id="A0A9D1W3X6"/>
<sequence>MDNMDYGSRYDVVDQDGSHMVPEPTVKDFIIWLLIPSVLSFFTCGIGSLILLIVWACSGSNRVRSNFAKAQLLVMLISLALAFFVYIFFGAALIGISGLS</sequence>
<evidence type="ECO:0000313" key="3">
    <source>
        <dbReference type="Proteomes" id="UP000886780"/>
    </source>
</evidence>
<gene>
    <name evidence="2" type="ORF">IAA28_04535</name>
</gene>
<comment type="caution">
    <text evidence="2">The sequence shown here is derived from an EMBL/GenBank/DDBJ whole genome shotgun (WGS) entry which is preliminary data.</text>
</comment>
<feature type="transmembrane region" description="Helical" evidence="1">
    <location>
        <begin position="70"/>
        <end position="96"/>
    </location>
</feature>
<proteinExistence type="predicted"/>
<name>A0A9D1W3X6_9FIRM</name>
<reference evidence="2" key="1">
    <citation type="journal article" date="2021" name="PeerJ">
        <title>Extensive microbial diversity within the chicken gut microbiome revealed by metagenomics and culture.</title>
        <authorList>
            <person name="Gilroy R."/>
            <person name="Ravi A."/>
            <person name="Getino M."/>
            <person name="Pursley I."/>
            <person name="Horton D.L."/>
            <person name="Alikhan N.F."/>
            <person name="Baker D."/>
            <person name="Gharbi K."/>
            <person name="Hall N."/>
            <person name="Watson M."/>
            <person name="Adriaenssens E.M."/>
            <person name="Foster-Nyarko E."/>
            <person name="Jarju S."/>
            <person name="Secka A."/>
            <person name="Antonio M."/>
            <person name="Oren A."/>
            <person name="Chaudhuri R.R."/>
            <person name="La Ragione R."/>
            <person name="Hildebrand F."/>
            <person name="Pallen M.J."/>
        </authorList>
    </citation>
    <scope>NUCLEOTIDE SEQUENCE</scope>
    <source>
        <strain evidence="2">ChiGjej4B4-12881</strain>
    </source>
</reference>
<keyword evidence="1" id="KW-0812">Transmembrane</keyword>
<evidence type="ECO:0000256" key="1">
    <source>
        <dbReference type="SAM" id="Phobius"/>
    </source>
</evidence>
<reference evidence="2" key="2">
    <citation type="submission" date="2021-04" db="EMBL/GenBank/DDBJ databases">
        <authorList>
            <person name="Gilroy R."/>
        </authorList>
    </citation>
    <scope>NUCLEOTIDE SEQUENCE</scope>
    <source>
        <strain evidence="2">ChiGjej4B4-12881</strain>
    </source>
</reference>
<keyword evidence="1" id="KW-1133">Transmembrane helix</keyword>